<accession>B3T815</accession>
<reference evidence="2" key="1">
    <citation type="journal article" date="2008" name="ISME J.">
        <title>Genomic patterns of recombination, clonal divergence and environment in marine microbial populations.</title>
        <authorList>
            <person name="Konstantinidis K.T."/>
            <person name="Delong E.F."/>
        </authorList>
    </citation>
    <scope>NUCLEOTIDE SEQUENCE</scope>
</reference>
<keyword evidence="1" id="KW-1133">Transmembrane helix</keyword>
<dbReference type="AlphaFoldDB" id="B3T815"/>
<dbReference type="EMBL" id="EU016635">
    <property type="protein sequence ID" value="ABZ08724.1"/>
    <property type="molecule type" value="Genomic_DNA"/>
</dbReference>
<name>B3T815_9ARCH</name>
<evidence type="ECO:0000256" key="1">
    <source>
        <dbReference type="SAM" id="Phobius"/>
    </source>
</evidence>
<evidence type="ECO:0000313" key="2">
    <source>
        <dbReference type="EMBL" id="ABZ08724.1"/>
    </source>
</evidence>
<keyword evidence="1" id="KW-0812">Transmembrane</keyword>
<gene>
    <name evidence="2" type="ORF">ALOHA_HF4000APKG4H17ctg1g18</name>
</gene>
<keyword evidence="1" id="KW-0472">Membrane</keyword>
<sequence length="182" mass="20734">MHWPGTGDPRRRRKTIRFLIILLIIGVVVGVTSSVIQGFLGQSDPLKVCIENLHTPYKMSVTLELYVDGNKADIPADIGFEGMIDELGLESDCQHSLYTLTDDGTIYAEWVEEYPFEIGHFLWTWDFPIKDMDDSKTRVMIDGKETDEGIHVLLKHGSVYRAEFYSEGFDQSEESDFLPPDL</sequence>
<feature type="transmembrane region" description="Helical" evidence="1">
    <location>
        <begin position="18"/>
        <end position="40"/>
    </location>
</feature>
<proteinExistence type="predicted"/>
<organism evidence="2">
    <name type="scientific">uncultured marine crenarchaeote HF4000_APKG4H17</name>
    <dbReference type="NCBI Taxonomy" id="455589"/>
    <lineage>
        <taxon>Archaea</taxon>
        <taxon>Nitrososphaerota</taxon>
        <taxon>Nitrososphaeria</taxon>
        <taxon>Nitrosopumilales</taxon>
        <taxon>environmental samples</taxon>
    </lineage>
</organism>
<protein>
    <submittedName>
        <fullName evidence="2">Uncharacterized protein</fullName>
    </submittedName>
</protein>